<evidence type="ECO:0000313" key="10">
    <source>
        <dbReference type="EMBL" id="SHI02202.1"/>
    </source>
</evidence>
<comment type="subcellular location">
    <subcellularLocation>
        <location evidence="1">Cell membrane</location>
        <topology evidence="1">Multi-pass membrane protein</topology>
    </subcellularLocation>
</comment>
<feature type="transmembrane region" description="Helical" evidence="8">
    <location>
        <begin position="20"/>
        <end position="39"/>
    </location>
</feature>
<dbReference type="GO" id="GO:0140359">
    <property type="term" value="F:ABC-type transporter activity"/>
    <property type="evidence" value="ECO:0007669"/>
    <property type="project" value="InterPro"/>
</dbReference>
<evidence type="ECO:0000256" key="4">
    <source>
        <dbReference type="ARBA" id="ARBA00022475"/>
    </source>
</evidence>
<evidence type="ECO:0000256" key="1">
    <source>
        <dbReference type="ARBA" id="ARBA00004651"/>
    </source>
</evidence>
<dbReference type="EMBL" id="FQXU01000005">
    <property type="protein sequence ID" value="SHI02202.1"/>
    <property type="molecule type" value="Genomic_DNA"/>
</dbReference>
<evidence type="ECO:0000259" key="9">
    <source>
        <dbReference type="PROSITE" id="PS51012"/>
    </source>
</evidence>
<feature type="transmembrane region" description="Helical" evidence="8">
    <location>
        <begin position="193"/>
        <end position="212"/>
    </location>
</feature>
<keyword evidence="7 8" id="KW-0472">Membrane</keyword>
<accession>A0A1M5XRB6</accession>
<keyword evidence="4" id="KW-1003">Cell membrane</keyword>
<sequence length="387" mass="42932">MKIIQYSFMHLQRILKDKKILLLGMLMPTLVVSLIVFFTNKSENVSSSNIYVDVVNQDTGLKGEELINELEDTGIINLTKVTLEDGERRVKSGNSSFAIIIPEKFSSALEQADSEDTEVSILKLSQGNVDNIVSNKINSFIMNNKLATKVANNINSDNSEKLKNKLINNIQDSKIKVEKSTFSTEEKTKTVNIAFLGVMISFMMYTMIYFVNEIMEIKRNGTLRRSISTPNSNITIGGALLLSFLVTEWIQVAVMVGFTKIVLKVNWGNSYVALFLVFTAFILVILSLGLLISRWIKNETQSAIVVNMVATLTGAVSGCFVSVEYLPGIFQKIANFTPQNWVLKALIEVMFNNKGIYSVLPSIGILLLFAAAFFTAAASSLRTVAQN</sequence>
<proteinExistence type="inferred from homology"/>
<keyword evidence="3" id="KW-0813">Transport</keyword>
<evidence type="ECO:0000256" key="7">
    <source>
        <dbReference type="ARBA" id="ARBA00023136"/>
    </source>
</evidence>
<gene>
    <name evidence="10" type="ORF">SAMN02745941_01582</name>
</gene>
<dbReference type="AlphaFoldDB" id="A0A1M5XRB6"/>
<dbReference type="InterPro" id="IPR047817">
    <property type="entry name" value="ABC2_TM_bact-type"/>
</dbReference>
<dbReference type="InterPro" id="IPR051449">
    <property type="entry name" value="ABC-2_transporter_component"/>
</dbReference>
<feature type="transmembrane region" description="Helical" evidence="8">
    <location>
        <begin position="270"/>
        <end position="292"/>
    </location>
</feature>
<name>A0A1M5XRB6_9CLOT</name>
<comment type="similarity">
    <text evidence="2">Belongs to the ABC-2 integral membrane protein family.</text>
</comment>
<keyword evidence="5 8" id="KW-0812">Transmembrane</keyword>
<protein>
    <submittedName>
        <fullName evidence="10">ABC-2 type transport system permease protein</fullName>
    </submittedName>
</protein>
<dbReference type="Pfam" id="PF12698">
    <property type="entry name" value="ABC2_membrane_3"/>
    <property type="match status" value="1"/>
</dbReference>
<reference evidence="10 11" key="1">
    <citation type="submission" date="2016-11" db="EMBL/GenBank/DDBJ databases">
        <authorList>
            <person name="Jaros S."/>
            <person name="Januszkiewicz K."/>
            <person name="Wedrychowicz H."/>
        </authorList>
    </citation>
    <scope>NUCLEOTIDE SEQUENCE [LARGE SCALE GENOMIC DNA]</scope>
    <source>
        <strain evidence="10 11">DSM 6191</strain>
    </source>
</reference>
<evidence type="ECO:0000256" key="2">
    <source>
        <dbReference type="ARBA" id="ARBA00007783"/>
    </source>
</evidence>
<dbReference type="RefSeq" id="WP_073018415.1">
    <property type="nucleotide sequence ID" value="NZ_FQXU01000005.1"/>
</dbReference>
<organism evidence="10 11">
    <name type="scientific">Clostridium intestinale DSM 6191</name>
    <dbReference type="NCBI Taxonomy" id="1121320"/>
    <lineage>
        <taxon>Bacteria</taxon>
        <taxon>Bacillati</taxon>
        <taxon>Bacillota</taxon>
        <taxon>Clostridia</taxon>
        <taxon>Eubacteriales</taxon>
        <taxon>Clostridiaceae</taxon>
        <taxon>Clostridium</taxon>
    </lineage>
</organism>
<evidence type="ECO:0000256" key="5">
    <source>
        <dbReference type="ARBA" id="ARBA00022692"/>
    </source>
</evidence>
<keyword evidence="6 8" id="KW-1133">Transmembrane helix</keyword>
<feature type="transmembrane region" description="Helical" evidence="8">
    <location>
        <begin position="356"/>
        <end position="378"/>
    </location>
</feature>
<feature type="transmembrane region" description="Helical" evidence="8">
    <location>
        <begin position="304"/>
        <end position="323"/>
    </location>
</feature>
<evidence type="ECO:0000256" key="6">
    <source>
        <dbReference type="ARBA" id="ARBA00022989"/>
    </source>
</evidence>
<dbReference type="InterPro" id="IPR013525">
    <property type="entry name" value="ABC2_TM"/>
</dbReference>
<evidence type="ECO:0000256" key="3">
    <source>
        <dbReference type="ARBA" id="ARBA00022448"/>
    </source>
</evidence>
<dbReference type="PANTHER" id="PTHR30294:SF45">
    <property type="entry name" value="LINEARMYCIN RESISTANCE PERMEASE PROTEIN LNRN"/>
    <property type="match status" value="1"/>
</dbReference>
<evidence type="ECO:0000313" key="11">
    <source>
        <dbReference type="Proteomes" id="UP000184241"/>
    </source>
</evidence>
<dbReference type="GO" id="GO:0005886">
    <property type="term" value="C:plasma membrane"/>
    <property type="evidence" value="ECO:0007669"/>
    <property type="project" value="UniProtKB-SubCell"/>
</dbReference>
<dbReference type="Gene3D" id="3.40.1710.10">
    <property type="entry name" value="abc type-2 transporter like domain"/>
    <property type="match status" value="1"/>
</dbReference>
<evidence type="ECO:0000256" key="8">
    <source>
        <dbReference type="SAM" id="Phobius"/>
    </source>
</evidence>
<dbReference type="PANTHER" id="PTHR30294">
    <property type="entry name" value="MEMBRANE COMPONENT OF ABC TRANSPORTER YHHJ-RELATED"/>
    <property type="match status" value="1"/>
</dbReference>
<dbReference type="Proteomes" id="UP000184241">
    <property type="component" value="Unassembled WGS sequence"/>
</dbReference>
<feature type="transmembrane region" description="Helical" evidence="8">
    <location>
        <begin position="233"/>
        <end position="258"/>
    </location>
</feature>
<feature type="domain" description="ABC transmembrane type-2" evidence="9">
    <location>
        <begin position="160"/>
        <end position="384"/>
    </location>
</feature>
<dbReference type="PROSITE" id="PS51012">
    <property type="entry name" value="ABC_TM2"/>
    <property type="match status" value="1"/>
</dbReference>